<evidence type="ECO:0000256" key="10">
    <source>
        <dbReference type="SAM" id="MobiDB-lite"/>
    </source>
</evidence>
<evidence type="ECO:0000256" key="3">
    <source>
        <dbReference type="ARBA" id="ARBA00022552"/>
    </source>
</evidence>
<dbReference type="InterPro" id="IPR027417">
    <property type="entry name" value="P-loop_NTPase"/>
</dbReference>
<dbReference type="Gene3D" id="3.40.50.300">
    <property type="entry name" value="P-loop containing nucleotide triphosphate hydrolases"/>
    <property type="match status" value="1"/>
</dbReference>
<keyword evidence="6 9" id="KW-0418">Kinase</keyword>
<evidence type="ECO:0000256" key="1">
    <source>
        <dbReference type="ARBA" id="ARBA00022490"/>
    </source>
</evidence>
<feature type="binding site" evidence="9">
    <location>
        <position position="78"/>
    </location>
    <ligand>
        <name>ATP</name>
        <dbReference type="ChEBI" id="CHEBI:30616"/>
    </ligand>
</feature>
<feature type="region of interest" description="NMPbind" evidence="9">
    <location>
        <begin position="95"/>
        <end position="118"/>
    </location>
</feature>
<dbReference type="EC" id="2.7.4.3" evidence="9"/>
<comment type="catalytic activity">
    <reaction evidence="9">
        <text>AMP + ATP = 2 ADP</text>
        <dbReference type="Rhea" id="RHEA:12973"/>
        <dbReference type="ChEBI" id="CHEBI:30616"/>
        <dbReference type="ChEBI" id="CHEBI:456215"/>
        <dbReference type="ChEBI" id="CHEBI:456216"/>
        <dbReference type="EC" id="2.7.4.3"/>
    </reaction>
</comment>
<sequence>GPVGALQAARRAVSAGASGPGARDRWGGGRGERRRRRFGWSDAAPRRGRAAAGSCSPAAPSLRRTLGLCQSGTPGVGKTTLGKELASRSGLKYVNVGDLAREGQLYDGYDEEYGCPILDEDRVVDELEHQMQEGGVIVDYHGCDFFPERWFHIVFVLRTDNGILYKRLETRGYNEKKLQDNIQCEIFQVLYEEAIASYKEEIVHQLPSNEPEQLEDNINQISKWIEQWVKDHNP</sequence>
<feature type="compositionally biased region" description="Low complexity" evidence="10">
    <location>
        <begin position="50"/>
        <end position="59"/>
    </location>
</feature>
<dbReference type="GO" id="GO:0005737">
    <property type="term" value="C:cytoplasm"/>
    <property type="evidence" value="ECO:0007669"/>
    <property type="project" value="UniProtKB-SubCell"/>
</dbReference>
<dbReference type="GO" id="GO:0016887">
    <property type="term" value="F:ATP hydrolysis activity"/>
    <property type="evidence" value="ECO:0007669"/>
    <property type="project" value="UniProtKB-UniRule"/>
</dbReference>
<dbReference type="PANTHER" id="PTHR12595:SF0">
    <property type="entry name" value="ADENYLATE KINASE ISOENZYME 6"/>
    <property type="match status" value="1"/>
</dbReference>
<dbReference type="Ensembl" id="ENSMSIT00000002904.1">
    <property type="protein sequence ID" value="ENSMSIP00000002283.1"/>
    <property type="gene ID" value="ENSMSIG00000002090.1"/>
</dbReference>
<keyword evidence="3 9" id="KW-0698">rRNA processing</keyword>
<accession>A0A8C6MP78</accession>
<comment type="subcellular location">
    <subcellularLocation>
        <location evidence="9">Cytoplasm</location>
    </subcellularLocation>
    <subcellularLocation>
        <location evidence="9">Nucleus</location>
        <location evidence="9">Nucleoplasm</location>
    </subcellularLocation>
    <subcellularLocation>
        <location evidence="9">Nucleus</location>
        <location evidence="9">Cajal body</location>
    </subcellularLocation>
    <text evidence="9">Displays widespread diffuse nucleoplasmic distribution but not detected in nucleoli. Detected in Cajal bodies but not in all cells.</text>
</comment>
<dbReference type="GO" id="GO:0042274">
    <property type="term" value="P:ribosomal small subunit biogenesis"/>
    <property type="evidence" value="ECO:0007669"/>
    <property type="project" value="UniProtKB-UniRule"/>
</dbReference>
<feature type="binding site" evidence="9">
    <location>
        <position position="80"/>
    </location>
    <ligand>
        <name>ATP</name>
        <dbReference type="ChEBI" id="CHEBI:30616"/>
    </ligand>
</feature>
<feature type="region of interest" description="LID" evidence="9">
    <location>
        <begin position="170"/>
        <end position="180"/>
    </location>
</feature>
<dbReference type="InterPro" id="IPR020618">
    <property type="entry name" value="Adenyl_kinase_AK6"/>
</dbReference>
<proteinExistence type="inferred from homology"/>
<dbReference type="GO" id="GO:0005524">
    <property type="term" value="F:ATP binding"/>
    <property type="evidence" value="ECO:0007669"/>
    <property type="project" value="UniProtKB-KW"/>
</dbReference>
<keyword evidence="8 9" id="KW-0539">Nucleus</keyword>
<dbReference type="GeneTree" id="ENSGT00390000015930"/>
<feature type="binding site" evidence="9">
    <location>
        <position position="171"/>
    </location>
    <ligand>
        <name>ATP</name>
        <dbReference type="ChEBI" id="CHEBI:30616"/>
    </ligand>
</feature>
<feature type="compositionally biased region" description="Low complexity" evidence="10">
    <location>
        <begin position="1"/>
        <end position="21"/>
    </location>
</feature>
<evidence type="ECO:0000313" key="12">
    <source>
        <dbReference type="Proteomes" id="UP000694415"/>
    </source>
</evidence>
<evidence type="ECO:0000256" key="8">
    <source>
        <dbReference type="ARBA" id="ARBA00023242"/>
    </source>
</evidence>
<dbReference type="GO" id="GO:0006364">
    <property type="term" value="P:rRNA processing"/>
    <property type="evidence" value="ECO:0007669"/>
    <property type="project" value="UniProtKB-KW"/>
</dbReference>
<keyword evidence="2 9" id="KW-0690">Ribosome biogenesis</keyword>
<reference evidence="11" key="2">
    <citation type="submission" date="2025-09" db="UniProtKB">
        <authorList>
            <consortium name="Ensembl"/>
        </authorList>
    </citation>
    <scope>IDENTIFICATION</scope>
</reference>
<evidence type="ECO:0000256" key="9">
    <source>
        <dbReference type="HAMAP-Rule" id="MF_03173"/>
    </source>
</evidence>
<comment type="function">
    <text evidence="9">Broad-specificity nucleoside monophosphate (NMP) kinase that catalyzes the reversible transfer of the terminal phosphate group between nucleoside triphosphates and monophosphates. Has also ATPase activity. Involved in the late cytoplasmic maturation steps of the 40S ribosomal particles, specifically 18S rRNA maturation. While NMP activity is not required for ribosome maturation, ATPase activity is. Associates transiently with small ribosomal subunit protein uS11. ATP hydrolysis breaks the interaction with uS11. May temporarily remove uS11 from the ribosome to enable a conformational change of the ribosomal RNA that is needed for the final maturation step of the small ribosomal subunit. Its NMP activity may have a role in nuclear energy homeostasis. May be involved in regulation of Cajal body (CB) formation.</text>
</comment>
<dbReference type="HAMAP" id="MF_00039">
    <property type="entry name" value="Adenylate_kinase_AK6"/>
    <property type="match status" value="1"/>
</dbReference>
<reference evidence="11" key="1">
    <citation type="submission" date="2025-08" db="UniProtKB">
        <authorList>
            <consortium name="Ensembl"/>
        </authorList>
    </citation>
    <scope>IDENTIFICATION</scope>
</reference>
<keyword evidence="4 9" id="KW-0808">Transferase</keyword>
<keyword evidence="12" id="KW-1185">Reference proteome</keyword>
<comment type="caution">
    <text evidence="9">Lacks conserved residue(s) required for the propagation of feature annotation.</text>
</comment>
<keyword evidence="7 9" id="KW-0067">ATP-binding</keyword>
<evidence type="ECO:0000256" key="2">
    <source>
        <dbReference type="ARBA" id="ARBA00022517"/>
    </source>
</evidence>
<evidence type="ECO:0000313" key="11">
    <source>
        <dbReference type="Ensembl" id="ENSMSIP00000002283.1"/>
    </source>
</evidence>
<keyword evidence="1 9" id="KW-0963">Cytoplasm</keyword>
<dbReference type="Proteomes" id="UP000694415">
    <property type="component" value="Unplaced"/>
</dbReference>
<dbReference type="SUPFAM" id="SSF52540">
    <property type="entry name" value="P-loop containing nucleoside triphosphate hydrolases"/>
    <property type="match status" value="1"/>
</dbReference>
<dbReference type="PANTHER" id="PTHR12595">
    <property type="entry name" value="POS9-ACTIVATING FACTOR FAP7-RELATED"/>
    <property type="match status" value="1"/>
</dbReference>
<dbReference type="AlphaFoldDB" id="A0A8C6MP78"/>
<feature type="region of interest" description="Disordered" evidence="10">
    <location>
        <begin position="1"/>
        <end position="59"/>
    </location>
</feature>
<dbReference type="GO" id="GO:0015030">
    <property type="term" value="C:Cajal body"/>
    <property type="evidence" value="ECO:0007669"/>
    <property type="project" value="UniProtKB-SubCell"/>
</dbReference>
<comment type="catalytic activity">
    <reaction evidence="9">
        <text>ATP + H2O = ADP + phosphate + H(+)</text>
        <dbReference type="Rhea" id="RHEA:13065"/>
        <dbReference type="ChEBI" id="CHEBI:15377"/>
        <dbReference type="ChEBI" id="CHEBI:15378"/>
        <dbReference type="ChEBI" id="CHEBI:30616"/>
        <dbReference type="ChEBI" id="CHEBI:43474"/>
        <dbReference type="ChEBI" id="CHEBI:456216"/>
    </reaction>
</comment>
<dbReference type="Pfam" id="PF13238">
    <property type="entry name" value="AAA_18"/>
    <property type="match status" value="1"/>
</dbReference>
<evidence type="ECO:0000256" key="4">
    <source>
        <dbReference type="ARBA" id="ARBA00022679"/>
    </source>
</evidence>
<evidence type="ECO:0000256" key="5">
    <source>
        <dbReference type="ARBA" id="ARBA00022741"/>
    </source>
</evidence>
<dbReference type="GO" id="GO:0004017">
    <property type="term" value="F:AMP kinase activity"/>
    <property type="evidence" value="ECO:0007669"/>
    <property type="project" value="UniProtKB-UniRule"/>
</dbReference>
<comment type="similarity">
    <text evidence="9">Belongs to the adenylate kinase family. AK6 subfamily.</text>
</comment>
<name>A0A8C6MP78_MUSSI</name>
<feature type="compositionally biased region" description="Basic and acidic residues" evidence="10">
    <location>
        <begin position="22"/>
        <end position="31"/>
    </location>
</feature>
<dbReference type="FunFam" id="3.40.50.300:FF:003001">
    <property type="entry name" value="Adenylate kinase isoenzyme 6"/>
    <property type="match status" value="1"/>
</dbReference>
<feature type="binding site" evidence="9">
    <location>
        <position position="77"/>
    </location>
    <ligand>
        <name>ATP</name>
        <dbReference type="ChEBI" id="CHEBI:30616"/>
    </ligand>
</feature>
<evidence type="ECO:0000256" key="7">
    <source>
        <dbReference type="ARBA" id="ARBA00022840"/>
    </source>
</evidence>
<evidence type="ECO:0000256" key="6">
    <source>
        <dbReference type="ARBA" id="ARBA00022777"/>
    </source>
</evidence>
<feature type="binding site" evidence="9">
    <location>
        <position position="79"/>
    </location>
    <ligand>
        <name>ATP</name>
        <dbReference type="ChEBI" id="CHEBI:30616"/>
    </ligand>
</feature>
<keyword evidence="5 9" id="KW-0547">Nucleotide-binding</keyword>
<organism evidence="11 12">
    <name type="scientific">Mus spicilegus</name>
    <name type="common">Mound-building mouse</name>
    <dbReference type="NCBI Taxonomy" id="10103"/>
    <lineage>
        <taxon>Eukaryota</taxon>
        <taxon>Metazoa</taxon>
        <taxon>Chordata</taxon>
        <taxon>Craniata</taxon>
        <taxon>Vertebrata</taxon>
        <taxon>Euteleostomi</taxon>
        <taxon>Mammalia</taxon>
        <taxon>Eutheria</taxon>
        <taxon>Euarchontoglires</taxon>
        <taxon>Glires</taxon>
        <taxon>Rodentia</taxon>
        <taxon>Myomorpha</taxon>
        <taxon>Muroidea</taxon>
        <taxon>Muridae</taxon>
        <taxon>Murinae</taxon>
        <taxon>Mus</taxon>
        <taxon>Mus</taxon>
    </lineage>
</organism>
<gene>
    <name evidence="9" type="primary">AK6</name>
    <name evidence="9" type="synonym">CINAP</name>
</gene>
<comment type="subunit">
    <text evidence="9">Monomer and homodimer. Interacts with small ribosomal subunit protein uS11. Not a structural component of 43S pre-ribosomes, but transiently interacts with them by binding to uS11. Interacts with COIL (via C-terminus).</text>
</comment>
<feature type="binding site" evidence="9">
    <location>
        <position position="75"/>
    </location>
    <ligand>
        <name>ATP</name>
        <dbReference type="ChEBI" id="CHEBI:30616"/>
    </ligand>
</feature>
<protein>
    <recommendedName>
        <fullName evidence="9">Adenylate kinase isoenzyme 6</fullName>
        <shortName evidence="9">AK6</shortName>
        <ecNumber evidence="9">2.7.4.3</ecNumber>
    </recommendedName>
    <alternativeName>
        <fullName evidence="9">Coilin-interacting nuclear ATPase protein</fullName>
    </alternativeName>
    <alternativeName>
        <fullName evidence="9">Dual activity adenylate kinase/ATPase</fullName>
        <shortName evidence="9">AK/ATPase</shortName>
    </alternativeName>
</protein>